<evidence type="ECO:0000256" key="1">
    <source>
        <dbReference type="ARBA" id="ARBA00004193"/>
    </source>
</evidence>
<organism evidence="7 8">
    <name type="scientific">Lachnoanaerobaculum saburreum DSM 3986</name>
    <dbReference type="NCBI Taxonomy" id="887325"/>
    <lineage>
        <taxon>Bacteria</taxon>
        <taxon>Bacillati</taxon>
        <taxon>Bacillota</taxon>
        <taxon>Clostridia</taxon>
        <taxon>Lachnospirales</taxon>
        <taxon>Lachnospiraceae</taxon>
        <taxon>Lachnoanaerobaculum</taxon>
    </lineage>
</organism>
<dbReference type="PROSITE" id="PS01040">
    <property type="entry name" value="SBP_BACTERIAL_5"/>
    <property type="match status" value="1"/>
</dbReference>
<proteinExistence type="inferred from homology"/>
<reference evidence="7 8" key="1">
    <citation type="submission" date="2010-12" db="EMBL/GenBank/DDBJ databases">
        <authorList>
            <person name="Muzny D."/>
            <person name="Qin X."/>
            <person name="Deng J."/>
            <person name="Jiang H."/>
            <person name="Liu Y."/>
            <person name="Qu J."/>
            <person name="Song X.-Z."/>
            <person name="Zhang L."/>
            <person name="Thornton R."/>
            <person name="Coyle M."/>
            <person name="Francisco L."/>
            <person name="Jackson L."/>
            <person name="Javaid M."/>
            <person name="Korchina V."/>
            <person name="Kovar C."/>
            <person name="Mata R."/>
            <person name="Mathew T."/>
            <person name="Ngo R."/>
            <person name="Nguyen L."/>
            <person name="Nguyen N."/>
            <person name="Okwuonu G."/>
            <person name="Ongeri F."/>
            <person name="Pham C."/>
            <person name="Simmons D."/>
            <person name="Wilczek-Boney K."/>
            <person name="Hale W."/>
            <person name="Jakkamsetti A."/>
            <person name="Pham P."/>
            <person name="Ruth R."/>
            <person name="San Lucas F."/>
            <person name="Warren J."/>
            <person name="Zhang J."/>
            <person name="Zhao Z."/>
            <person name="Zhou C."/>
            <person name="Zhu D."/>
            <person name="Lee S."/>
            <person name="Bess C."/>
            <person name="Blankenburg K."/>
            <person name="Forbes L."/>
            <person name="Fu Q."/>
            <person name="Gubbala S."/>
            <person name="Hirani K."/>
            <person name="Jayaseelan J.C."/>
            <person name="Lara F."/>
            <person name="Munidasa M."/>
            <person name="Palculict T."/>
            <person name="Patil S."/>
            <person name="Pu L.-L."/>
            <person name="Saada N."/>
            <person name="Tang L."/>
            <person name="Weissenberger G."/>
            <person name="Zhu Y."/>
            <person name="Hemphill L."/>
            <person name="Shang Y."/>
            <person name="Youmans B."/>
            <person name="Ayvaz T."/>
            <person name="Ross M."/>
            <person name="Santibanez J."/>
            <person name="Aqrawi P."/>
            <person name="Gross S."/>
            <person name="Joshi V."/>
            <person name="Fowler G."/>
            <person name="Nazareth L."/>
            <person name="Reid J."/>
            <person name="Worley K."/>
            <person name="Petrosino J."/>
            <person name="Highlander S."/>
            <person name="Gibbs R."/>
        </authorList>
    </citation>
    <scope>NUCLEOTIDE SEQUENCE [LARGE SCALE GENOMIC DNA]</scope>
    <source>
        <strain evidence="7 8">DSM 3986</strain>
    </source>
</reference>
<comment type="subcellular location">
    <subcellularLocation>
        <location evidence="1">Cell membrane</location>
        <topology evidence="1">Lipid-anchor</topology>
    </subcellularLocation>
</comment>
<dbReference type="Gene3D" id="3.10.105.10">
    <property type="entry name" value="Dipeptide-binding Protein, Domain 3"/>
    <property type="match status" value="1"/>
</dbReference>
<sequence>MLLNLEEELMKKRFIVAALAIAGAMALSGCGGGSKSSSEPAADSKTAQGEGTKKSDGGKKILTIQLGPEVETIDPALNSSVDGGNYILFAFDNLLKIDKDGNVVPGLAEKYEKSDDLLTWTFHLRDGLKWSDGSDFKAEDFVYSWQRMVNPDVASPYAQTVLGMVEGYDEAVGKPDENGNTTIDPDPTKLKVEAPDDKTLVVHMAKPVPYFDKLAAFASLSPVKKDVVEANPDGWSIDPKTYISTGPFKLTEWKQGSYLMFEKNENYWDADSIKLDGIKCLLMQDQNAAFSAYESGDALMIKDIPTQEITTLKERPDYHLDPILGTYYLDLNNTLEEFKDPKVRMALSLALDRKYISETITAGTYSPASGFVSDGVTDWDGTAWKDHITDSSAYINIDDFAGNLAKAKELLKEAGHENGAGLPTIVYSTNDQAYHKKIAEYLQQAWGELGLKVEVNIVEWKSFTPQRRSGNYQAARDGWVMDYNDPSNILELAVTGNGNNNCKYSNPDFDALMEKAAKEKDPKTRFGYFHQAEELAMKDAAMVPLLYYNDFYLQSDKVKDSWHSPDGFWHFEYADIAE</sequence>
<dbReference type="InterPro" id="IPR030678">
    <property type="entry name" value="Peptide/Ni-bd"/>
</dbReference>
<gene>
    <name evidence="7" type="ORF">HMPREF0381_2863</name>
</gene>
<dbReference type="PANTHER" id="PTHR30290:SF10">
    <property type="entry name" value="PERIPLASMIC OLIGOPEPTIDE-BINDING PROTEIN-RELATED"/>
    <property type="match status" value="1"/>
</dbReference>
<accession>E6LSC8</accession>
<dbReference type="AlphaFoldDB" id="E6LSC8"/>
<dbReference type="GO" id="GO:0015833">
    <property type="term" value="P:peptide transport"/>
    <property type="evidence" value="ECO:0007669"/>
    <property type="project" value="TreeGrafter"/>
</dbReference>
<keyword evidence="4" id="KW-0732">Signal</keyword>
<feature type="domain" description="Solute-binding protein family 5" evidence="6">
    <location>
        <begin position="102"/>
        <end position="500"/>
    </location>
</feature>
<dbReference type="SUPFAM" id="SSF53850">
    <property type="entry name" value="Periplasmic binding protein-like II"/>
    <property type="match status" value="1"/>
</dbReference>
<dbReference type="GO" id="GO:0030288">
    <property type="term" value="C:outer membrane-bounded periplasmic space"/>
    <property type="evidence" value="ECO:0007669"/>
    <property type="project" value="UniProtKB-ARBA"/>
</dbReference>
<dbReference type="PANTHER" id="PTHR30290">
    <property type="entry name" value="PERIPLASMIC BINDING COMPONENT OF ABC TRANSPORTER"/>
    <property type="match status" value="1"/>
</dbReference>
<dbReference type="Gene3D" id="3.90.76.10">
    <property type="entry name" value="Dipeptide-binding Protein, Domain 1"/>
    <property type="match status" value="1"/>
</dbReference>
<dbReference type="Pfam" id="PF00496">
    <property type="entry name" value="SBP_bac_5"/>
    <property type="match status" value="1"/>
</dbReference>
<dbReference type="EMBL" id="AEPW01000113">
    <property type="protein sequence ID" value="EFU75225.1"/>
    <property type="molecule type" value="Genomic_DNA"/>
</dbReference>
<feature type="region of interest" description="Disordered" evidence="5">
    <location>
        <begin position="33"/>
        <end position="58"/>
    </location>
</feature>
<evidence type="ECO:0000313" key="7">
    <source>
        <dbReference type="EMBL" id="EFU75225.1"/>
    </source>
</evidence>
<evidence type="ECO:0000256" key="3">
    <source>
        <dbReference type="ARBA" id="ARBA00022448"/>
    </source>
</evidence>
<keyword evidence="3" id="KW-0813">Transport</keyword>
<dbReference type="InterPro" id="IPR023765">
    <property type="entry name" value="SBP_5_CS"/>
</dbReference>
<dbReference type="CDD" id="cd08504">
    <property type="entry name" value="PBP2_OppA"/>
    <property type="match status" value="1"/>
</dbReference>
<comment type="caution">
    <text evidence="7">The sequence shown here is derived from an EMBL/GenBank/DDBJ whole genome shotgun (WGS) entry which is preliminary data.</text>
</comment>
<evidence type="ECO:0000259" key="6">
    <source>
        <dbReference type="Pfam" id="PF00496"/>
    </source>
</evidence>
<dbReference type="GO" id="GO:1904680">
    <property type="term" value="F:peptide transmembrane transporter activity"/>
    <property type="evidence" value="ECO:0007669"/>
    <property type="project" value="TreeGrafter"/>
</dbReference>
<dbReference type="FunFam" id="3.90.76.10:FF:000001">
    <property type="entry name" value="Oligopeptide ABC transporter substrate-binding protein"/>
    <property type="match status" value="1"/>
</dbReference>
<dbReference type="HOGENOM" id="CLU_017028_0_3_9"/>
<protein>
    <submittedName>
        <fullName evidence="7">ABC transporter, substrate-binding protein, family 5</fullName>
    </submittedName>
</protein>
<dbReference type="InterPro" id="IPR039424">
    <property type="entry name" value="SBP_5"/>
</dbReference>
<evidence type="ECO:0000256" key="4">
    <source>
        <dbReference type="ARBA" id="ARBA00022729"/>
    </source>
</evidence>
<name>E6LSC8_9FIRM</name>
<dbReference type="FunFam" id="3.10.105.10:FF:000001">
    <property type="entry name" value="Oligopeptide ABC transporter, oligopeptide-binding protein"/>
    <property type="match status" value="1"/>
</dbReference>
<evidence type="ECO:0000256" key="2">
    <source>
        <dbReference type="ARBA" id="ARBA00005695"/>
    </source>
</evidence>
<dbReference type="PIRSF" id="PIRSF002741">
    <property type="entry name" value="MppA"/>
    <property type="match status" value="1"/>
</dbReference>
<dbReference type="InterPro" id="IPR000914">
    <property type="entry name" value="SBP_5_dom"/>
</dbReference>
<dbReference type="eggNOG" id="COG4166">
    <property type="taxonomic scope" value="Bacteria"/>
</dbReference>
<dbReference type="Proteomes" id="UP000003434">
    <property type="component" value="Unassembled WGS sequence"/>
</dbReference>
<dbReference type="Gene3D" id="3.40.190.10">
    <property type="entry name" value="Periplasmic binding protein-like II"/>
    <property type="match status" value="1"/>
</dbReference>
<comment type="similarity">
    <text evidence="2">Belongs to the bacterial solute-binding protein 5 family.</text>
</comment>
<evidence type="ECO:0000313" key="8">
    <source>
        <dbReference type="Proteomes" id="UP000003434"/>
    </source>
</evidence>
<dbReference type="GO" id="GO:0043190">
    <property type="term" value="C:ATP-binding cassette (ABC) transporter complex"/>
    <property type="evidence" value="ECO:0007669"/>
    <property type="project" value="InterPro"/>
</dbReference>
<evidence type="ECO:0000256" key="5">
    <source>
        <dbReference type="SAM" id="MobiDB-lite"/>
    </source>
</evidence>